<gene>
    <name evidence="17" type="primary">LOC4803862</name>
</gene>
<dbReference type="Proteomes" id="UP000001819">
    <property type="component" value="Chromosome 3"/>
</dbReference>
<dbReference type="SUPFAM" id="SSF103473">
    <property type="entry name" value="MFS general substrate transporter"/>
    <property type="match status" value="1"/>
</dbReference>
<protein>
    <recommendedName>
        <fullName evidence="12">Putative inorganic phosphate cotransporter</fullName>
    </recommendedName>
</protein>
<comment type="function">
    <text evidence="11">May be an inorganic phosphate cotransporter.</text>
</comment>
<dbReference type="RefSeq" id="XP_033233552.1">
    <property type="nucleotide sequence ID" value="XM_033377661.1"/>
</dbReference>
<keyword evidence="9 14" id="KW-0472">Membrane</keyword>
<evidence type="ECO:0000256" key="2">
    <source>
        <dbReference type="ARBA" id="ARBA00008586"/>
    </source>
</evidence>
<dbReference type="InterPro" id="IPR036259">
    <property type="entry name" value="MFS_trans_sf"/>
</dbReference>
<evidence type="ECO:0000313" key="16">
    <source>
        <dbReference type="Proteomes" id="UP000001819"/>
    </source>
</evidence>
<reference evidence="17" key="2">
    <citation type="submission" date="2025-08" db="UniProtKB">
        <authorList>
            <consortium name="RefSeq"/>
        </authorList>
    </citation>
    <scope>IDENTIFICATION</scope>
    <source>
        <strain evidence="17">MV-25-SWS-2005</strain>
        <tissue evidence="17">Whole body</tissue>
    </source>
</reference>
<feature type="region of interest" description="Disordered" evidence="13">
    <location>
        <begin position="457"/>
        <end position="477"/>
    </location>
</feature>
<evidence type="ECO:0000256" key="7">
    <source>
        <dbReference type="ARBA" id="ARBA00023053"/>
    </source>
</evidence>
<evidence type="ECO:0000256" key="12">
    <source>
        <dbReference type="ARBA" id="ARBA00068450"/>
    </source>
</evidence>
<keyword evidence="8" id="KW-0406">Ion transport</keyword>
<evidence type="ECO:0000256" key="5">
    <source>
        <dbReference type="ARBA" id="ARBA00022847"/>
    </source>
</evidence>
<dbReference type="FunFam" id="1.20.1250.20:FF:000144">
    <property type="entry name" value="Picot, isoform B"/>
    <property type="match status" value="1"/>
</dbReference>
<evidence type="ECO:0000256" key="9">
    <source>
        <dbReference type="ARBA" id="ARBA00023136"/>
    </source>
</evidence>
<feature type="transmembrane region" description="Helical" evidence="14">
    <location>
        <begin position="190"/>
        <end position="209"/>
    </location>
</feature>
<dbReference type="KEGG" id="dpo:4803862"/>
<dbReference type="GO" id="GO:0015293">
    <property type="term" value="F:symporter activity"/>
    <property type="evidence" value="ECO:0007669"/>
    <property type="project" value="UniProtKB-KW"/>
</dbReference>
<evidence type="ECO:0000256" key="1">
    <source>
        <dbReference type="ARBA" id="ARBA00004141"/>
    </source>
</evidence>
<evidence type="ECO:0000256" key="3">
    <source>
        <dbReference type="ARBA" id="ARBA00022448"/>
    </source>
</evidence>
<dbReference type="InterPro" id="IPR020846">
    <property type="entry name" value="MFS_dom"/>
</dbReference>
<dbReference type="InterPro" id="IPR050382">
    <property type="entry name" value="MFS_Na/Anion_cotransporter"/>
</dbReference>
<dbReference type="PROSITE" id="PS50850">
    <property type="entry name" value="MFS"/>
    <property type="match status" value="1"/>
</dbReference>
<feature type="transmembrane region" description="Helical" evidence="14">
    <location>
        <begin position="330"/>
        <end position="348"/>
    </location>
</feature>
<evidence type="ECO:0000256" key="14">
    <source>
        <dbReference type="SAM" id="Phobius"/>
    </source>
</evidence>
<accession>A0A6I8VR86</accession>
<keyword evidence="7" id="KW-0915">Sodium</keyword>
<keyword evidence="3" id="KW-0813">Transport</keyword>
<feature type="transmembrane region" description="Helical" evidence="14">
    <location>
        <begin position="287"/>
        <end position="309"/>
    </location>
</feature>
<dbReference type="Gene3D" id="1.20.1250.20">
    <property type="entry name" value="MFS general substrate transporter like domains"/>
    <property type="match status" value="2"/>
</dbReference>
<dbReference type="InParanoid" id="A0A6I8VR86"/>
<sequence>MTITSFSLVTKGPALGIRHLQVLFLFTCATLVMLQQMNMSVAIVAITNSNSSNLDYPEYHLNGQQKSYILSSTFWGCCFTQLLGGYFSSRFGAKMLLFVISLATGLLSVVTPFSIAWGGWKLLFGVRLLQGLVMGGMWPCLYTHLAKWCPKKEQNRFGGIMTTGLDCGTALGFALSGVLSASHLGWPSSFYVPGYVGIVWCLLWLRYGANSPSESLFISLAERKYIELSLEQSNAPKGEIPLVPWRHILTSRPFLVLAFCKMSQACSFYTLMQQIPRYIHGIFRYSIWANALLSALPFVIMLMFSYFFIFLAEYLTQRRNIPLPILRKTINSYASWTPAIALVALTYISDQNVVGIICCLVAAVAAISGQAIGCSLNHVDLAPNFAGLLFGISNTLMSGAGVISPLIIGFVVTNESDRTQWRSVFLGIAAVLFVGNLLYLIFGEMTVQPWNGPKPVETGTAVENQTAGPMPAPDGPPSMEKFTYF</sequence>
<feature type="transmembrane region" description="Helical" evidence="14">
    <location>
        <begin position="388"/>
        <end position="412"/>
    </location>
</feature>
<keyword evidence="16" id="KW-1185">Reference proteome</keyword>
<name>A0A6I8VR86_DROPS</name>
<reference evidence="16" key="1">
    <citation type="submission" date="2024-06" db="UniProtKB">
        <authorList>
            <consortium name="RefSeq"/>
        </authorList>
    </citation>
    <scope>NUCLEOTIDE SEQUENCE [LARGE SCALE GENOMIC DNA]</scope>
    <source>
        <strain evidence="16">MV2-25</strain>
    </source>
</reference>
<keyword evidence="10" id="KW-0739">Sodium transport</keyword>
<feature type="transmembrane region" description="Helical" evidence="14">
    <location>
        <begin position="124"/>
        <end position="145"/>
    </location>
</feature>
<keyword evidence="4 14" id="KW-0812">Transmembrane</keyword>
<dbReference type="AlphaFoldDB" id="A0A6I8VR86"/>
<feature type="transmembrane region" description="Helical" evidence="14">
    <location>
        <begin position="95"/>
        <end position="118"/>
    </location>
</feature>
<evidence type="ECO:0000256" key="13">
    <source>
        <dbReference type="SAM" id="MobiDB-lite"/>
    </source>
</evidence>
<dbReference type="GO" id="GO:0006814">
    <property type="term" value="P:sodium ion transport"/>
    <property type="evidence" value="ECO:0007669"/>
    <property type="project" value="UniProtKB-KW"/>
</dbReference>
<dbReference type="PANTHER" id="PTHR11662:SF280">
    <property type="entry name" value="FI21844P1-RELATED"/>
    <property type="match status" value="1"/>
</dbReference>
<dbReference type="FunCoup" id="A0A6I8VR86">
    <property type="interactions" value="13"/>
</dbReference>
<evidence type="ECO:0000256" key="11">
    <source>
        <dbReference type="ARBA" id="ARBA00054632"/>
    </source>
</evidence>
<evidence type="ECO:0000256" key="6">
    <source>
        <dbReference type="ARBA" id="ARBA00022989"/>
    </source>
</evidence>
<dbReference type="GO" id="GO:0006820">
    <property type="term" value="P:monoatomic anion transport"/>
    <property type="evidence" value="ECO:0007669"/>
    <property type="project" value="TreeGrafter"/>
</dbReference>
<dbReference type="FunFam" id="1.20.1250.20:FF:000003">
    <property type="entry name" value="Solute carrier family 17 member 3"/>
    <property type="match status" value="1"/>
</dbReference>
<evidence type="ECO:0000256" key="8">
    <source>
        <dbReference type="ARBA" id="ARBA00023065"/>
    </source>
</evidence>
<feature type="transmembrane region" description="Helical" evidence="14">
    <location>
        <begin position="354"/>
        <end position="376"/>
    </location>
</feature>
<feature type="transmembrane region" description="Helical" evidence="14">
    <location>
        <begin position="424"/>
        <end position="442"/>
    </location>
</feature>
<dbReference type="Pfam" id="PF07690">
    <property type="entry name" value="MFS_1"/>
    <property type="match status" value="1"/>
</dbReference>
<evidence type="ECO:0000256" key="10">
    <source>
        <dbReference type="ARBA" id="ARBA00023201"/>
    </source>
</evidence>
<feature type="domain" description="Major facilitator superfamily (MFS) profile" evidence="15">
    <location>
        <begin position="24"/>
        <end position="447"/>
    </location>
</feature>
<comment type="subcellular location">
    <subcellularLocation>
        <location evidence="1">Membrane</location>
        <topology evidence="1">Multi-pass membrane protein</topology>
    </subcellularLocation>
</comment>
<evidence type="ECO:0000256" key="4">
    <source>
        <dbReference type="ARBA" id="ARBA00022692"/>
    </source>
</evidence>
<evidence type="ECO:0000259" key="15">
    <source>
        <dbReference type="PROSITE" id="PS50850"/>
    </source>
</evidence>
<keyword evidence="5" id="KW-0769">Symport</keyword>
<dbReference type="InterPro" id="IPR011701">
    <property type="entry name" value="MFS"/>
</dbReference>
<organism evidence="16 17">
    <name type="scientific">Drosophila pseudoobscura pseudoobscura</name>
    <name type="common">Fruit fly</name>
    <dbReference type="NCBI Taxonomy" id="46245"/>
    <lineage>
        <taxon>Eukaryota</taxon>
        <taxon>Metazoa</taxon>
        <taxon>Ecdysozoa</taxon>
        <taxon>Arthropoda</taxon>
        <taxon>Hexapoda</taxon>
        <taxon>Insecta</taxon>
        <taxon>Pterygota</taxon>
        <taxon>Neoptera</taxon>
        <taxon>Endopterygota</taxon>
        <taxon>Diptera</taxon>
        <taxon>Brachycera</taxon>
        <taxon>Muscomorpha</taxon>
        <taxon>Ephydroidea</taxon>
        <taxon>Drosophilidae</taxon>
        <taxon>Drosophila</taxon>
        <taxon>Sophophora</taxon>
    </lineage>
</organism>
<evidence type="ECO:0000313" key="17">
    <source>
        <dbReference type="RefSeq" id="XP_033233552.1"/>
    </source>
</evidence>
<feature type="transmembrane region" description="Helical" evidence="14">
    <location>
        <begin position="157"/>
        <end position="178"/>
    </location>
</feature>
<dbReference type="PANTHER" id="PTHR11662">
    <property type="entry name" value="SOLUTE CARRIER FAMILY 17"/>
    <property type="match status" value="1"/>
</dbReference>
<feature type="transmembrane region" description="Helical" evidence="14">
    <location>
        <begin position="20"/>
        <end position="47"/>
    </location>
</feature>
<keyword evidence="6 14" id="KW-1133">Transmembrane helix</keyword>
<dbReference type="GO" id="GO:0016020">
    <property type="term" value="C:membrane"/>
    <property type="evidence" value="ECO:0007669"/>
    <property type="project" value="UniProtKB-SubCell"/>
</dbReference>
<comment type="similarity">
    <text evidence="2">Belongs to the major facilitator superfamily. Sodium/anion cotransporter family.</text>
</comment>
<proteinExistence type="inferred from homology"/>